<evidence type="ECO:0000313" key="6">
    <source>
        <dbReference type="EMBL" id="MBH5322857.1"/>
    </source>
</evidence>
<evidence type="ECO:0000256" key="2">
    <source>
        <dbReference type="ARBA" id="ARBA00022692"/>
    </source>
</evidence>
<keyword evidence="7" id="KW-1185">Reference proteome</keyword>
<keyword evidence="4 5" id="KW-0472">Membrane</keyword>
<proteinExistence type="predicted"/>
<reference evidence="6 7" key="1">
    <citation type="submission" date="2020-11" db="EMBL/GenBank/DDBJ databases">
        <title>Erythrobacter sediminis sp. nov., a marine bacterium from a tidal flat of Garorim Bay.</title>
        <authorList>
            <person name="Kim D."/>
            <person name="Yoo Y."/>
            <person name="Kim J.-J."/>
        </authorList>
    </citation>
    <scope>NUCLEOTIDE SEQUENCE [LARGE SCALE GENOMIC DNA]</scope>
    <source>
        <strain evidence="6 7">JGD-13</strain>
    </source>
</reference>
<accession>A0ABS0N502</accession>
<protein>
    <submittedName>
        <fullName evidence="6">MAPEG family protein</fullName>
    </submittedName>
</protein>
<gene>
    <name evidence="6" type="ORF">I5L03_09690</name>
</gene>
<dbReference type="RefSeq" id="WP_197921593.1">
    <property type="nucleotide sequence ID" value="NZ_CAWPTA010000008.1"/>
</dbReference>
<name>A0ABS0N502_9SPHN</name>
<keyword evidence="3 5" id="KW-1133">Transmembrane helix</keyword>
<feature type="transmembrane region" description="Helical" evidence="5">
    <location>
        <begin position="125"/>
        <end position="144"/>
    </location>
</feature>
<dbReference type="InterPro" id="IPR023352">
    <property type="entry name" value="MAPEG-like_dom_sf"/>
</dbReference>
<dbReference type="EMBL" id="JAEANY010000003">
    <property type="protein sequence ID" value="MBH5322857.1"/>
    <property type="molecule type" value="Genomic_DNA"/>
</dbReference>
<organism evidence="6 7">
    <name type="scientific">Aurantiacibacter sediminis</name>
    <dbReference type="NCBI Taxonomy" id="2793064"/>
    <lineage>
        <taxon>Bacteria</taxon>
        <taxon>Pseudomonadati</taxon>
        <taxon>Pseudomonadota</taxon>
        <taxon>Alphaproteobacteria</taxon>
        <taxon>Sphingomonadales</taxon>
        <taxon>Erythrobacteraceae</taxon>
        <taxon>Aurantiacibacter</taxon>
    </lineage>
</organism>
<evidence type="ECO:0000313" key="7">
    <source>
        <dbReference type="Proteomes" id="UP000602442"/>
    </source>
</evidence>
<comment type="caution">
    <text evidence="6">The sequence shown here is derived from an EMBL/GenBank/DDBJ whole genome shotgun (WGS) entry which is preliminary data.</text>
</comment>
<dbReference type="InterPro" id="IPR001129">
    <property type="entry name" value="Membr-assoc_MAPEG"/>
</dbReference>
<keyword evidence="2 5" id="KW-0812">Transmembrane</keyword>
<dbReference type="Gene3D" id="1.20.120.550">
    <property type="entry name" value="Membrane associated eicosanoid/glutathione metabolism-like domain"/>
    <property type="match status" value="1"/>
</dbReference>
<evidence type="ECO:0000256" key="3">
    <source>
        <dbReference type="ARBA" id="ARBA00022989"/>
    </source>
</evidence>
<dbReference type="SUPFAM" id="SSF161084">
    <property type="entry name" value="MAPEG domain-like"/>
    <property type="match status" value="1"/>
</dbReference>
<evidence type="ECO:0000256" key="1">
    <source>
        <dbReference type="ARBA" id="ARBA00004370"/>
    </source>
</evidence>
<dbReference type="Proteomes" id="UP000602442">
    <property type="component" value="Unassembled WGS sequence"/>
</dbReference>
<evidence type="ECO:0000256" key="5">
    <source>
        <dbReference type="SAM" id="Phobius"/>
    </source>
</evidence>
<feature type="transmembrane region" description="Helical" evidence="5">
    <location>
        <begin position="80"/>
        <end position="105"/>
    </location>
</feature>
<dbReference type="Pfam" id="PF01124">
    <property type="entry name" value="MAPEG"/>
    <property type="match status" value="1"/>
</dbReference>
<comment type="subcellular location">
    <subcellularLocation>
        <location evidence="1">Membrane</location>
    </subcellularLocation>
</comment>
<sequence>MNTAFLAPAAALAIWSMIMLFWMAGTRFPAMKKMRASKGSSGMVSKSRAGGRGQDLEGLIPDEVNWKAHNYTHLMEQPTVFYAVVFILALAGAGSFELVLAWAYVVLRVIHSLWQALVNTIPVRLLIFTAGSVILLFLAVRALILTI</sequence>
<feature type="transmembrane region" description="Helical" evidence="5">
    <location>
        <begin position="6"/>
        <end position="25"/>
    </location>
</feature>
<evidence type="ECO:0000256" key="4">
    <source>
        <dbReference type="ARBA" id="ARBA00023136"/>
    </source>
</evidence>